<dbReference type="GO" id="GO:0015031">
    <property type="term" value="P:protein transport"/>
    <property type="evidence" value="ECO:0007669"/>
    <property type="project" value="InterPro"/>
</dbReference>
<name>A0A9C7PZ68_9RHOD</name>
<evidence type="ECO:0000256" key="3">
    <source>
        <dbReference type="ARBA" id="ARBA00022640"/>
    </source>
</evidence>
<sequence>MLPLFVQPCLGNDKQRKTLQISHKRMVFIRNKHFMEGSMKIPGLVVDPGYRCQSSSLPVLVSCCRASRKNQAVLRNWVVILATLLLSGSIFPVFPGSYATKVLEPVAAASLNKKKARELLKERTKNVKVYMVANQAGQPFLAEGIEANTQVGLFFFTAADASMMLMQMSQGAGGNARVEAISLDKAYDMVTAKPTPSGLKDPKGRDLKVVFRFCPEVSQVRFYRQVAKNKSLRSVPVFVAPDLMLEKNNQNLIPAFLDKEDLERSWKELKKTHPELPLRPKIEAVDLLDVLEEMEKGTNPDIYQLGFYAPRKNLVWVQGNHNHADTVESDNNRS</sequence>
<reference evidence="4" key="1">
    <citation type="journal article" date="2022" name="Proc. Natl. Acad. Sci. U.S.A.">
        <title>Life cycle and functional genomics of the unicellular red alga Galdieria for elucidating algal and plant evolution and industrial use.</title>
        <authorList>
            <person name="Hirooka S."/>
            <person name="Itabashi T."/>
            <person name="Ichinose T.M."/>
            <person name="Onuma R."/>
            <person name="Fujiwara T."/>
            <person name="Yamashita S."/>
            <person name="Jong L.W."/>
            <person name="Tomita R."/>
            <person name="Iwane A.H."/>
            <person name="Miyagishima S.Y."/>
        </authorList>
    </citation>
    <scope>NUCLEOTIDE SEQUENCE</scope>
    <source>
        <strain evidence="4">NBRC 102759</strain>
    </source>
</reference>
<dbReference type="InterPro" id="IPR007378">
    <property type="entry name" value="Tic22-like"/>
</dbReference>
<dbReference type="EMBL" id="BQMJ01000037">
    <property type="protein sequence ID" value="GJQ12859.1"/>
    <property type="molecule type" value="Genomic_DNA"/>
</dbReference>
<accession>A0A9C7PZ68</accession>
<reference evidence="4" key="2">
    <citation type="submission" date="2022-01" db="EMBL/GenBank/DDBJ databases">
        <authorList>
            <person name="Hirooka S."/>
            <person name="Miyagishima S.Y."/>
        </authorList>
    </citation>
    <scope>NUCLEOTIDE SEQUENCE</scope>
    <source>
        <strain evidence="4">NBRC 102759</strain>
    </source>
</reference>
<evidence type="ECO:0000313" key="5">
    <source>
        <dbReference type="Proteomes" id="UP001061958"/>
    </source>
</evidence>
<proteinExistence type="predicted"/>
<dbReference type="PANTHER" id="PTHR33926">
    <property type="entry name" value="PROTEIN TIC 22, CHLOROPLASTIC"/>
    <property type="match status" value="1"/>
</dbReference>
<dbReference type="Proteomes" id="UP001061958">
    <property type="component" value="Unassembled WGS sequence"/>
</dbReference>
<keyword evidence="3" id="KW-0934">Plastid</keyword>
<dbReference type="PANTHER" id="PTHR33926:SF4">
    <property type="entry name" value="PROTEIN TIC 22, CHLOROPLASTIC"/>
    <property type="match status" value="1"/>
</dbReference>
<protein>
    <submittedName>
        <fullName evidence="4">Uncharacterized protein</fullName>
    </submittedName>
</protein>
<comment type="subcellular location">
    <subcellularLocation>
        <location evidence="1">Plastid</location>
        <location evidence="1">Chloroplast</location>
    </subcellularLocation>
</comment>
<dbReference type="Pfam" id="PF04278">
    <property type="entry name" value="Tic22"/>
    <property type="match status" value="1"/>
</dbReference>
<organism evidence="4 5">
    <name type="scientific">Galdieria partita</name>
    <dbReference type="NCBI Taxonomy" id="83374"/>
    <lineage>
        <taxon>Eukaryota</taxon>
        <taxon>Rhodophyta</taxon>
        <taxon>Bangiophyceae</taxon>
        <taxon>Galdieriales</taxon>
        <taxon>Galdieriaceae</taxon>
        <taxon>Galdieria</taxon>
    </lineage>
</organism>
<gene>
    <name evidence="4" type="ORF">GpartN1_g4650.t1</name>
</gene>
<dbReference type="AlphaFoldDB" id="A0A9C7PZ68"/>
<evidence type="ECO:0000256" key="2">
    <source>
        <dbReference type="ARBA" id="ARBA00022528"/>
    </source>
</evidence>
<dbReference type="Gene3D" id="3.40.1350.100">
    <property type="match status" value="2"/>
</dbReference>
<comment type="caution">
    <text evidence="4">The sequence shown here is derived from an EMBL/GenBank/DDBJ whole genome shotgun (WGS) entry which is preliminary data.</text>
</comment>
<keyword evidence="5" id="KW-1185">Reference proteome</keyword>
<keyword evidence="2" id="KW-0150">Chloroplast</keyword>
<dbReference type="GO" id="GO:0009507">
    <property type="term" value="C:chloroplast"/>
    <property type="evidence" value="ECO:0007669"/>
    <property type="project" value="UniProtKB-SubCell"/>
</dbReference>
<evidence type="ECO:0000313" key="4">
    <source>
        <dbReference type="EMBL" id="GJQ12859.1"/>
    </source>
</evidence>
<evidence type="ECO:0000256" key="1">
    <source>
        <dbReference type="ARBA" id="ARBA00004229"/>
    </source>
</evidence>
<dbReference type="OrthoDB" id="196308at2759"/>